<evidence type="ECO:0000256" key="2">
    <source>
        <dbReference type="ARBA" id="ARBA00008787"/>
    </source>
</evidence>
<reference evidence="6 7" key="1">
    <citation type="submission" date="2015-12" db="EMBL/GenBank/DDBJ databases">
        <title>Genome sequence of Aneurinibacillus soli.</title>
        <authorList>
            <person name="Lee J.S."/>
            <person name="Lee K.C."/>
            <person name="Kim K.K."/>
            <person name="Lee B.W."/>
        </authorList>
    </citation>
    <scope>NUCLEOTIDE SEQUENCE [LARGE SCALE GENOMIC DNA]</scope>
    <source>
        <strain evidence="6 7">CB4</strain>
    </source>
</reference>
<proteinExistence type="inferred from homology"/>
<keyword evidence="3" id="KW-0963">Cytoplasm</keyword>
<accession>A0A0U5B8N9</accession>
<gene>
    <name evidence="6" type="primary">fliS_1</name>
    <name evidence="6" type="ORF">CB4_00694</name>
</gene>
<keyword evidence="6" id="KW-0969">Cilium</keyword>
<keyword evidence="7" id="KW-1185">Reference proteome</keyword>
<evidence type="ECO:0000313" key="6">
    <source>
        <dbReference type="EMBL" id="BAU26567.1"/>
    </source>
</evidence>
<keyword evidence="6" id="KW-0282">Flagellum</keyword>
<comment type="subcellular location">
    <subcellularLocation>
        <location evidence="1">Cytoplasm</location>
        <location evidence="1">Cytosol</location>
    </subcellularLocation>
</comment>
<dbReference type="InterPro" id="IPR003713">
    <property type="entry name" value="FliS"/>
</dbReference>
<dbReference type="RefSeq" id="WP_096463605.1">
    <property type="nucleotide sequence ID" value="NZ_AP017312.1"/>
</dbReference>
<dbReference type="NCBIfam" id="TIGR00208">
    <property type="entry name" value="fliS"/>
    <property type="match status" value="1"/>
</dbReference>
<sequence length="125" mass="14252">MAYTASAAQQYRQNSVLTTTPADLTLRLYQGLVKFLRTALTGIEQGKLEDVNTNLIKSQDILRELLCTLNMGVPIAKDMAAMYEYMLERSMEANMKKDKEIIKEILGFAEDFYDTWMKVTKAVKV</sequence>
<keyword evidence="4" id="KW-1005">Bacterial flagellum biogenesis</keyword>
<dbReference type="InterPro" id="IPR036584">
    <property type="entry name" value="FliS_sf"/>
</dbReference>
<dbReference type="KEGG" id="asoc:CB4_00694"/>
<dbReference type="Gene3D" id="1.20.120.340">
    <property type="entry name" value="Flagellar protein FliS"/>
    <property type="match status" value="1"/>
</dbReference>
<keyword evidence="5" id="KW-0143">Chaperone</keyword>
<dbReference type="PANTHER" id="PTHR34773">
    <property type="entry name" value="FLAGELLAR SECRETION CHAPERONE FLIS"/>
    <property type="match status" value="1"/>
</dbReference>
<organism evidence="6 7">
    <name type="scientific">Aneurinibacillus soli</name>
    <dbReference type="NCBI Taxonomy" id="1500254"/>
    <lineage>
        <taxon>Bacteria</taxon>
        <taxon>Bacillati</taxon>
        <taxon>Bacillota</taxon>
        <taxon>Bacilli</taxon>
        <taxon>Bacillales</taxon>
        <taxon>Paenibacillaceae</taxon>
        <taxon>Aneurinibacillus group</taxon>
        <taxon>Aneurinibacillus</taxon>
    </lineage>
</organism>
<evidence type="ECO:0000256" key="1">
    <source>
        <dbReference type="ARBA" id="ARBA00004514"/>
    </source>
</evidence>
<dbReference type="OrthoDB" id="1524959at2"/>
<dbReference type="GO" id="GO:0071973">
    <property type="term" value="P:bacterial-type flagellum-dependent cell motility"/>
    <property type="evidence" value="ECO:0007669"/>
    <property type="project" value="TreeGrafter"/>
</dbReference>
<evidence type="ECO:0000313" key="7">
    <source>
        <dbReference type="Proteomes" id="UP000217696"/>
    </source>
</evidence>
<dbReference type="AlphaFoldDB" id="A0A0U5B8N9"/>
<dbReference type="SUPFAM" id="SSF101116">
    <property type="entry name" value="Flagellar export chaperone FliS"/>
    <property type="match status" value="1"/>
</dbReference>
<dbReference type="CDD" id="cd16098">
    <property type="entry name" value="FliS"/>
    <property type="match status" value="1"/>
</dbReference>
<comment type="similarity">
    <text evidence="2">Belongs to the FliS family.</text>
</comment>
<dbReference type="PANTHER" id="PTHR34773:SF1">
    <property type="entry name" value="FLAGELLAR SECRETION CHAPERONE FLIS"/>
    <property type="match status" value="1"/>
</dbReference>
<keyword evidence="6" id="KW-0966">Cell projection</keyword>
<dbReference type="Proteomes" id="UP000217696">
    <property type="component" value="Chromosome"/>
</dbReference>
<dbReference type="PIRSF" id="PIRSF039090">
    <property type="entry name" value="Flis"/>
    <property type="match status" value="1"/>
</dbReference>
<evidence type="ECO:0000256" key="5">
    <source>
        <dbReference type="ARBA" id="ARBA00023186"/>
    </source>
</evidence>
<dbReference type="Pfam" id="PF02561">
    <property type="entry name" value="FliS"/>
    <property type="match status" value="1"/>
</dbReference>
<dbReference type="EMBL" id="AP017312">
    <property type="protein sequence ID" value="BAU26567.1"/>
    <property type="molecule type" value="Genomic_DNA"/>
</dbReference>
<evidence type="ECO:0000256" key="3">
    <source>
        <dbReference type="ARBA" id="ARBA00022490"/>
    </source>
</evidence>
<dbReference type="GO" id="GO:0005829">
    <property type="term" value="C:cytosol"/>
    <property type="evidence" value="ECO:0007669"/>
    <property type="project" value="UniProtKB-SubCell"/>
</dbReference>
<name>A0A0U5B8N9_9BACL</name>
<protein>
    <submittedName>
        <fullName evidence="6">Flagellar protein FliS</fullName>
    </submittedName>
</protein>
<evidence type="ECO:0000256" key="4">
    <source>
        <dbReference type="ARBA" id="ARBA00022795"/>
    </source>
</evidence>
<dbReference type="GO" id="GO:0044780">
    <property type="term" value="P:bacterial-type flagellum assembly"/>
    <property type="evidence" value="ECO:0007669"/>
    <property type="project" value="InterPro"/>
</dbReference>